<accession>A0A7J6TQC4</accession>
<comment type="pathway">
    <text evidence="1">Amine and polyamine biosynthesis; S-adenosylmethioninamine biosynthesis; S-adenosylmethioninamine from S-adenosyl-L-methionine: step 1/1.</text>
</comment>
<feature type="non-terminal residue" evidence="5">
    <location>
        <position position="259"/>
    </location>
</feature>
<dbReference type="InterPro" id="IPR018166">
    <property type="entry name" value="S-AdoMet_deCO2ase_CS"/>
</dbReference>
<dbReference type="SUPFAM" id="SSF56276">
    <property type="entry name" value="S-adenosylmethionine decarboxylase"/>
    <property type="match status" value="1"/>
</dbReference>
<dbReference type="InterPro" id="IPR016067">
    <property type="entry name" value="S-AdoMet_deCO2ase_core"/>
</dbReference>
<name>A0A7J6TQC4_PEROL</name>
<keyword evidence="4" id="KW-0620">Polyamine biosynthesis</keyword>
<evidence type="ECO:0000313" key="5">
    <source>
        <dbReference type="EMBL" id="KAF4747071.1"/>
    </source>
</evidence>
<evidence type="ECO:0000313" key="6">
    <source>
        <dbReference type="Proteomes" id="UP000574390"/>
    </source>
</evidence>
<dbReference type="InterPro" id="IPR048283">
    <property type="entry name" value="AdoMetDC-like"/>
</dbReference>
<reference evidence="5 6" key="1">
    <citation type="submission" date="2020-04" db="EMBL/GenBank/DDBJ databases">
        <title>Perkinsus olseni comparative genomics.</title>
        <authorList>
            <person name="Bogema D.R."/>
        </authorList>
    </citation>
    <scope>NUCLEOTIDE SEQUENCE [LARGE SCALE GENOMIC DNA]</scope>
    <source>
        <strain evidence="5">ATCC PRA-205</strain>
    </source>
</reference>
<evidence type="ECO:0000256" key="4">
    <source>
        <dbReference type="ARBA" id="ARBA00023115"/>
    </source>
</evidence>
<dbReference type="UniPathway" id="UPA00331">
    <property type="reaction ID" value="UER00451"/>
</dbReference>
<dbReference type="GO" id="GO:0006597">
    <property type="term" value="P:spermine biosynthetic process"/>
    <property type="evidence" value="ECO:0007669"/>
    <property type="project" value="TreeGrafter"/>
</dbReference>
<dbReference type="GO" id="GO:0005829">
    <property type="term" value="C:cytosol"/>
    <property type="evidence" value="ECO:0007669"/>
    <property type="project" value="TreeGrafter"/>
</dbReference>
<comment type="similarity">
    <text evidence="2">Belongs to the eukaryotic AdoMetDC family.</text>
</comment>
<dbReference type="GO" id="GO:0004014">
    <property type="term" value="F:adenosylmethionine decarboxylase activity"/>
    <property type="evidence" value="ECO:0007669"/>
    <property type="project" value="InterPro"/>
</dbReference>
<evidence type="ECO:0000256" key="1">
    <source>
        <dbReference type="ARBA" id="ARBA00004911"/>
    </source>
</evidence>
<evidence type="ECO:0000256" key="2">
    <source>
        <dbReference type="ARBA" id="ARBA00008466"/>
    </source>
</evidence>
<organism evidence="5 6">
    <name type="scientific">Perkinsus olseni</name>
    <name type="common">Perkinsus atlanticus</name>
    <dbReference type="NCBI Taxonomy" id="32597"/>
    <lineage>
        <taxon>Eukaryota</taxon>
        <taxon>Sar</taxon>
        <taxon>Alveolata</taxon>
        <taxon>Perkinsozoa</taxon>
        <taxon>Perkinsea</taxon>
        <taxon>Perkinsida</taxon>
        <taxon>Perkinsidae</taxon>
        <taxon>Perkinsus</taxon>
    </lineage>
</organism>
<sequence length="259" mass="29250">MCASTHVPAGMPPDIQQLIREERSLRQPQQQQLNEPAFEGTEKRIEIDFAWSGEESDLGARVISRTMWDKILALCECTIVSHKALKRFDAYILSESSLFVCADKIIIKTCGTTLLLQGLRTLLDHAVNELGLELEWLFYSRKSFLFPDSQRGVHGSLEDEVSLLREVCKEFGCSTGNAYVLGPLNGDHWIMWNADFKEVDSNYRYDHNLDIMMYDLPADVRSKFFNSTVSSTVADHMSLDSGISNIYPGAQVDAINFTP</sequence>
<keyword evidence="3" id="KW-0745">Spermidine biosynthesis</keyword>
<proteinExistence type="inferred from homology"/>
<dbReference type="GO" id="GO:0008295">
    <property type="term" value="P:spermidine biosynthetic process"/>
    <property type="evidence" value="ECO:0007669"/>
    <property type="project" value="UniProtKB-KW"/>
</dbReference>
<protein>
    <submittedName>
        <fullName evidence="5">AMP deaminase</fullName>
    </submittedName>
</protein>
<dbReference type="Proteomes" id="UP000574390">
    <property type="component" value="Unassembled WGS sequence"/>
</dbReference>
<dbReference type="AlphaFoldDB" id="A0A7J6TQC4"/>
<dbReference type="PROSITE" id="PS01336">
    <property type="entry name" value="ADOMETDC"/>
    <property type="match status" value="1"/>
</dbReference>
<dbReference type="PANTHER" id="PTHR11570">
    <property type="entry name" value="S-ADENOSYLMETHIONINE DECARBOXYLASE"/>
    <property type="match status" value="1"/>
</dbReference>
<gene>
    <name evidence="5" type="primary">AMD1_4</name>
    <name evidence="5" type="ORF">FOZ62_019506</name>
</gene>
<evidence type="ECO:0000256" key="3">
    <source>
        <dbReference type="ARBA" id="ARBA00023066"/>
    </source>
</evidence>
<dbReference type="Pfam" id="PF01536">
    <property type="entry name" value="SAM_decarbox"/>
    <property type="match status" value="1"/>
</dbReference>
<dbReference type="EMBL" id="JABANM010005756">
    <property type="protein sequence ID" value="KAF4747071.1"/>
    <property type="molecule type" value="Genomic_DNA"/>
</dbReference>
<dbReference type="Gene3D" id="3.60.90.10">
    <property type="entry name" value="S-adenosylmethionine decarboxylase"/>
    <property type="match status" value="1"/>
</dbReference>
<dbReference type="PANTHER" id="PTHR11570:SF0">
    <property type="entry name" value="S-ADENOSYLMETHIONINE DECARBOXYLASE PROENZYME"/>
    <property type="match status" value="1"/>
</dbReference>
<comment type="caution">
    <text evidence="5">The sequence shown here is derived from an EMBL/GenBank/DDBJ whole genome shotgun (WGS) entry which is preliminary data.</text>
</comment>